<gene>
    <name evidence="1" type="ORF">M0812_08329</name>
</gene>
<evidence type="ECO:0000313" key="1">
    <source>
        <dbReference type="EMBL" id="KAJ3446519.1"/>
    </source>
</evidence>
<evidence type="ECO:0000313" key="2">
    <source>
        <dbReference type="Proteomes" id="UP001146793"/>
    </source>
</evidence>
<dbReference type="EMBL" id="JANTQA010000020">
    <property type="protein sequence ID" value="KAJ3446519.1"/>
    <property type="molecule type" value="Genomic_DNA"/>
</dbReference>
<dbReference type="AlphaFoldDB" id="A0AAV7ZX36"/>
<proteinExistence type="predicted"/>
<sequence length="84" mass="9829">MEEMDTEGADCIVDLDPEEFIYGQDEQTVLPEEIQEMVFKESEFEPNKGAYSKIVLFTTECSAKKFKLLFFNRGLFEKVNNFEK</sequence>
<protein>
    <submittedName>
        <fullName evidence="1">Uncharacterized protein</fullName>
    </submittedName>
</protein>
<organism evidence="1 2">
    <name type="scientific">Anaeramoeba flamelloides</name>
    <dbReference type="NCBI Taxonomy" id="1746091"/>
    <lineage>
        <taxon>Eukaryota</taxon>
        <taxon>Metamonada</taxon>
        <taxon>Anaeramoebidae</taxon>
        <taxon>Anaeramoeba</taxon>
    </lineage>
</organism>
<dbReference type="Proteomes" id="UP001146793">
    <property type="component" value="Unassembled WGS sequence"/>
</dbReference>
<comment type="caution">
    <text evidence="1">The sequence shown here is derived from an EMBL/GenBank/DDBJ whole genome shotgun (WGS) entry which is preliminary data.</text>
</comment>
<reference evidence="1" key="1">
    <citation type="submission" date="2022-08" db="EMBL/GenBank/DDBJ databases">
        <title>Novel sulphate-reducing endosymbionts in the free-living metamonad Anaeramoeba.</title>
        <authorList>
            <person name="Jerlstrom-Hultqvist J."/>
            <person name="Cepicka I."/>
            <person name="Gallot-Lavallee L."/>
            <person name="Salas-Leiva D."/>
            <person name="Curtis B.A."/>
            <person name="Zahonova K."/>
            <person name="Pipaliya S."/>
            <person name="Dacks J."/>
            <person name="Roger A.J."/>
        </authorList>
    </citation>
    <scope>NUCLEOTIDE SEQUENCE</scope>
    <source>
        <strain evidence="1">Busselton2</strain>
    </source>
</reference>
<name>A0AAV7ZX36_9EUKA</name>
<accession>A0AAV7ZX36</accession>